<dbReference type="EMBL" id="CM044704">
    <property type="protein sequence ID" value="KAI5669708.1"/>
    <property type="molecule type" value="Genomic_DNA"/>
</dbReference>
<accession>A0ACC0BAQ7</accession>
<evidence type="ECO:0000313" key="2">
    <source>
        <dbReference type="Proteomes" id="UP001060085"/>
    </source>
</evidence>
<gene>
    <name evidence="1" type="ORF">M9H77_19561</name>
</gene>
<evidence type="ECO:0000313" key="1">
    <source>
        <dbReference type="EMBL" id="KAI5669708.1"/>
    </source>
</evidence>
<proteinExistence type="predicted"/>
<keyword evidence="2" id="KW-1185">Reference proteome</keyword>
<protein>
    <submittedName>
        <fullName evidence="1">Uncharacterized protein</fullName>
    </submittedName>
</protein>
<comment type="caution">
    <text evidence="1">The sequence shown here is derived from an EMBL/GenBank/DDBJ whole genome shotgun (WGS) entry which is preliminary data.</text>
</comment>
<name>A0ACC0BAQ7_CATRO</name>
<dbReference type="Proteomes" id="UP001060085">
    <property type="component" value="Linkage Group LG04"/>
</dbReference>
<sequence length="364" mass="41434">MTMAGLSKEVHQEKHSSVQELVENGIELPNNYICKDPIYDESTDSNSLPYLDIPVIDMSLLTTKEELQKLHSALSSVGCFQVINHGIEVGTLDKMSKMAREFFHQPSEEKQKYARLEDDVEGYGTDKVLVENQTLDWADRLYLKISPEDTRKPQFWPQNPKDFRKTLLEYSSGITNIIKSILQSAARKFDLPENSFLDECGERAVMFCRFNYFPPCPKPDEILGLKTHTDGSALAILLPDKEVEGLQFLKDDKWYKVPHLLPNALLFNAGDQLEIISNGIFKSPLHRAVTNSEKERLSVVMFWGPGVGQEIGPLEGLITEETPRGFIRLKDYNVTYGKYYQTCQAAIDVVRINYEPPINDLHLS</sequence>
<organism evidence="1 2">
    <name type="scientific">Catharanthus roseus</name>
    <name type="common">Madagascar periwinkle</name>
    <name type="synonym">Vinca rosea</name>
    <dbReference type="NCBI Taxonomy" id="4058"/>
    <lineage>
        <taxon>Eukaryota</taxon>
        <taxon>Viridiplantae</taxon>
        <taxon>Streptophyta</taxon>
        <taxon>Embryophyta</taxon>
        <taxon>Tracheophyta</taxon>
        <taxon>Spermatophyta</taxon>
        <taxon>Magnoliopsida</taxon>
        <taxon>eudicotyledons</taxon>
        <taxon>Gunneridae</taxon>
        <taxon>Pentapetalae</taxon>
        <taxon>asterids</taxon>
        <taxon>lamiids</taxon>
        <taxon>Gentianales</taxon>
        <taxon>Apocynaceae</taxon>
        <taxon>Rauvolfioideae</taxon>
        <taxon>Vinceae</taxon>
        <taxon>Catharanthinae</taxon>
        <taxon>Catharanthus</taxon>
    </lineage>
</organism>
<reference evidence="2" key="1">
    <citation type="journal article" date="2023" name="Nat. Plants">
        <title>Single-cell RNA sequencing provides a high-resolution roadmap for understanding the multicellular compartmentation of specialized metabolism.</title>
        <authorList>
            <person name="Sun S."/>
            <person name="Shen X."/>
            <person name="Li Y."/>
            <person name="Li Y."/>
            <person name="Wang S."/>
            <person name="Li R."/>
            <person name="Zhang H."/>
            <person name="Shen G."/>
            <person name="Guo B."/>
            <person name="Wei J."/>
            <person name="Xu J."/>
            <person name="St-Pierre B."/>
            <person name="Chen S."/>
            <person name="Sun C."/>
        </authorList>
    </citation>
    <scope>NUCLEOTIDE SEQUENCE [LARGE SCALE GENOMIC DNA]</scope>
</reference>